<keyword evidence="1" id="KW-1133">Transmembrane helix</keyword>
<gene>
    <name evidence="3" type="ORF">WG901_15935</name>
</gene>
<comment type="caution">
    <text evidence="3">The sequence shown here is derived from an EMBL/GenBank/DDBJ whole genome shotgun (WGS) entry which is preliminary data.</text>
</comment>
<dbReference type="RefSeq" id="WP_339588081.1">
    <property type="nucleotide sequence ID" value="NZ_JBBHJZ010000003.1"/>
</dbReference>
<accession>A0ABU8RYQ2</accession>
<reference evidence="3 4" key="1">
    <citation type="submission" date="2024-03" db="EMBL/GenBank/DDBJ databases">
        <authorList>
            <person name="Jo J.-H."/>
        </authorList>
    </citation>
    <scope>NUCLEOTIDE SEQUENCE [LARGE SCALE GENOMIC DNA]</scope>
    <source>
        <strain evidence="3 4">PS1R-30</strain>
    </source>
</reference>
<dbReference type="InterPro" id="IPR058581">
    <property type="entry name" value="TM_HPP"/>
</dbReference>
<dbReference type="PANTHER" id="PTHR33741:SF5">
    <property type="entry name" value="TRANSMEMBRANE PROTEIN DDB_G0269096-RELATED"/>
    <property type="match status" value="1"/>
</dbReference>
<dbReference type="EMBL" id="JBBHJZ010000003">
    <property type="protein sequence ID" value="MEJ5978143.1"/>
    <property type="molecule type" value="Genomic_DNA"/>
</dbReference>
<dbReference type="Pfam" id="PF04982">
    <property type="entry name" value="TM_HPP"/>
    <property type="match status" value="1"/>
</dbReference>
<name>A0ABU8RYQ2_9SPHN</name>
<dbReference type="PANTHER" id="PTHR33741">
    <property type="entry name" value="TRANSMEMBRANE PROTEIN DDB_G0269096-RELATED"/>
    <property type="match status" value="1"/>
</dbReference>
<evidence type="ECO:0000256" key="1">
    <source>
        <dbReference type="SAM" id="Phobius"/>
    </source>
</evidence>
<feature type="transmembrane region" description="Helical" evidence="1">
    <location>
        <begin position="69"/>
        <end position="87"/>
    </location>
</feature>
<keyword evidence="1" id="KW-0472">Membrane</keyword>
<feature type="domain" description="HPP transmembrane region" evidence="2">
    <location>
        <begin position="11"/>
        <end position="167"/>
    </location>
</feature>
<evidence type="ECO:0000259" key="2">
    <source>
        <dbReference type="Pfam" id="PF04982"/>
    </source>
</evidence>
<feature type="transmembrane region" description="Helical" evidence="1">
    <location>
        <begin position="94"/>
        <end position="114"/>
    </location>
</feature>
<dbReference type="Proteomes" id="UP001361239">
    <property type="component" value="Unassembled WGS sequence"/>
</dbReference>
<evidence type="ECO:0000313" key="4">
    <source>
        <dbReference type="Proteomes" id="UP001361239"/>
    </source>
</evidence>
<feature type="transmembrane region" description="Helical" evidence="1">
    <location>
        <begin position="16"/>
        <end position="37"/>
    </location>
</feature>
<proteinExistence type="predicted"/>
<evidence type="ECO:0000313" key="3">
    <source>
        <dbReference type="EMBL" id="MEJ5978143.1"/>
    </source>
</evidence>
<sequence>MQIFRPLLAGANWRDRVVACIGALIGILLTSILCAQIPLPVADLPLLVAPIGASAVLAFAVPASPLAQPWPIVGGNTVSALVGVAVYRHVPDPALAAGLAVGGAILVMSLLRCLHPPGGAAALTVVIGSPGIHAAGYGFAFAPVAINSIALVSLAMFFHRLSGHSYPHQAAVPADDRDTLRVAAGFHAEDIDRALEDLHENFDISREDLDLLLSTAEIYAREREAAPDRGAISV</sequence>
<keyword evidence="4" id="KW-1185">Reference proteome</keyword>
<keyword evidence="1" id="KW-0812">Transmembrane</keyword>
<feature type="transmembrane region" description="Helical" evidence="1">
    <location>
        <begin position="134"/>
        <end position="158"/>
    </location>
</feature>
<dbReference type="InterPro" id="IPR007065">
    <property type="entry name" value="HPP"/>
</dbReference>
<organism evidence="3 4">
    <name type="scientific">Novosphingobium anseongense</name>
    <dbReference type="NCBI Taxonomy" id="3133436"/>
    <lineage>
        <taxon>Bacteria</taxon>
        <taxon>Pseudomonadati</taxon>
        <taxon>Pseudomonadota</taxon>
        <taxon>Alphaproteobacteria</taxon>
        <taxon>Sphingomonadales</taxon>
        <taxon>Sphingomonadaceae</taxon>
        <taxon>Novosphingobium</taxon>
    </lineage>
</organism>
<protein>
    <submittedName>
        <fullName evidence="3">HPP family protein</fullName>
    </submittedName>
</protein>